<organism evidence="2 3">
    <name type="scientific">Dichotomicrobium thermohalophilum</name>
    <dbReference type="NCBI Taxonomy" id="933063"/>
    <lineage>
        <taxon>Bacteria</taxon>
        <taxon>Pseudomonadati</taxon>
        <taxon>Pseudomonadota</taxon>
        <taxon>Alphaproteobacteria</taxon>
        <taxon>Hyphomicrobiales</taxon>
        <taxon>Hyphomicrobiaceae</taxon>
        <taxon>Dichotomicrobium</taxon>
    </lineage>
</organism>
<reference evidence="2 3" key="1">
    <citation type="submission" date="2018-08" db="EMBL/GenBank/DDBJ databases">
        <title>Genomic Encyclopedia of Archaeal and Bacterial Type Strains, Phase II (KMG-II): from individual species to whole genera.</title>
        <authorList>
            <person name="Goeker M."/>
        </authorList>
    </citation>
    <scope>NUCLEOTIDE SEQUENCE [LARGE SCALE GENOMIC DNA]</scope>
    <source>
        <strain evidence="2 3">DSM 5002</strain>
    </source>
</reference>
<dbReference type="RefSeq" id="WP_119060251.1">
    <property type="nucleotide sequence ID" value="NZ_QXDF01000001.1"/>
</dbReference>
<dbReference type="Proteomes" id="UP000266273">
    <property type="component" value="Unassembled WGS sequence"/>
</dbReference>
<protein>
    <submittedName>
        <fullName evidence="2">Uncharacterized protein</fullName>
    </submittedName>
</protein>
<dbReference type="OrthoDB" id="7960492at2"/>
<comment type="caution">
    <text evidence="2">The sequence shown here is derived from an EMBL/GenBank/DDBJ whole genome shotgun (WGS) entry which is preliminary data.</text>
</comment>
<gene>
    <name evidence="2" type="ORF">BXY53_0395</name>
</gene>
<proteinExistence type="predicted"/>
<accession>A0A397QB48</accession>
<name>A0A397QB48_9HYPH</name>
<evidence type="ECO:0000313" key="3">
    <source>
        <dbReference type="Proteomes" id="UP000266273"/>
    </source>
</evidence>
<evidence type="ECO:0000313" key="2">
    <source>
        <dbReference type="EMBL" id="RIA55334.1"/>
    </source>
</evidence>
<dbReference type="AlphaFoldDB" id="A0A397QB48"/>
<keyword evidence="3" id="KW-1185">Reference proteome</keyword>
<keyword evidence="1" id="KW-1133">Transmembrane helix</keyword>
<dbReference type="EMBL" id="QXDF01000001">
    <property type="protein sequence ID" value="RIA55334.1"/>
    <property type="molecule type" value="Genomic_DNA"/>
</dbReference>
<feature type="transmembrane region" description="Helical" evidence="1">
    <location>
        <begin position="70"/>
        <end position="94"/>
    </location>
</feature>
<keyword evidence="1" id="KW-0812">Transmembrane</keyword>
<sequence>MGTFSASLKFILTIVLGAFAFAATAIQQPTLMREFLSIARRVPEHFAASGLSDEYLVWVDILLGGDKLVFIGYLIAARIVVGLLAGLLGSIFGFGMRRRPVREPSPFAGWD</sequence>
<keyword evidence="1" id="KW-0472">Membrane</keyword>
<evidence type="ECO:0000256" key="1">
    <source>
        <dbReference type="SAM" id="Phobius"/>
    </source>
</evidence>